<dbReference type="InterPro" id="IPR028098">
    <property type="entry name" value="Glyco_trans_4-like_N"/>
</dbReference>
<keyword evidence="3" id="KW-1185">Reference proteome</keyword>
<dbReference type="PANTHER" id="PTHR45947:SF3">
    <property type="entry name" value="SULFOQUINOVOSYL TRANSFERASE SQD2"/>
    <property type="match status" value="1"/>
</dbReference>
<dbReference type="Gene3D" id="3.40.50.2000">
    <property type="entry name" value="Glycogen Phosphorylase B"/>
    <property type="match status" value="2"/>
</dbReference>
<gene>
    <name evidence="2" type="ORF">D6201_05990</name>
</gene>
<protein>
    <submittedName>
        <fullName evidence="2">Glycosyltransferase family 1 protein</fullName>
    </submittedName>
</protein>
<evidence type="ECO:0000313" key="3">
    <source>
        <dbReference type="Proteomes" id="UP000285232"/>
    </source>
</evidence>
<dbReference type="AlphaFoldDB" id="A0A419RT42"/>
<proteinExistence type="predicted"/>
<dbReference type="OrthoDB" id="5490290at2"/>
<keyword evidence="2" id="KW-0808">Transferase</keyword>
<dbReference type="Proteomes" id="UP000285232">
    <property type="component" value="Unassembled WGS sequence"/>
</dbReference>
<dbReference type="CDD" id="cd03814">
    <property type="entry name" value="GT4-like"/>
    <property type="match status" value="1"/>
</dbReference>
<feature type="domain" description="Glycosyltransferase subfamily 4-like N-terminal" evidence="1">
    <location>
        <begin position="20"/>
        <end position="185"/>
    </location>
</feature>
<dbReference type="PANTHER" id="PTHR45947">
    <property type="entry name" value="SULFOQUINOVOSYL TRANSFERASE SQD2"/>
    <property type="match status" value="1"/>
</dbReference>
<sequence length="393" mass="42583">MDVTDLRVALFSGNYNYVRDGANQALNRLTEYLLRQGASVRVYSPKVEEPAFEPQGDLVGVPNVPIPGRGEYRIPLGFDGGVKADLAAFRPNVVHVSSPDPTGHAATRWAMKRGLPILSSVHTRFETYPRYYKMAFLEPLAVAILRRFYNRADALLAPSESMAEVLREQGMGDDIAIWARGVDRDIFDPSRRDLAWRAKHGIGEDEVAVGFLGRLVLEKGLDVFAETMEELRRRDVPHRVLVVGEGPARGVFAENCPEAVFVGFQGGADLGRAVASMDMLLNPSVTETFGNVTLEAMASGIPVIAARATGSTSLVADGVTGRLVTPGDAAGFADVVEAYIRDPALREAHGRAGEKRSREYSWDAINSVVADTYLRLVSERGAISATPLAPSSA</sequence>
<accession>A0A419RT42</accession>
<dbReference type="Pfam" id="PF13439">
    <property type="entry name" value="Glyco_transf_4"/>
    <property type="match status" value="1"/>
</dbReference>
<dbReference type="GO" id="GO:0016757">
    <property type="term" value="F:glycosyltransferase activity"/>
    <property type="evidence" value="ECO:0007669"/>
    <property type="project" value="TreeGrafter"/>
</dbReference>
<comment type="caution">
    <text evidence="2">The sequence shown here is derived from an EMBL/GenBank/DDBJ whole genome shotgun (WGS) entry which is preliminary data.</text>
</comment>
<dbReference type="InterPro" id="IPR050194">
    <property type="entry name" value="Glycosyltransferase_grp1"/>
</dbReference>
<dbReference type="RefSeq" id="WP_120047983.1">
    <property type="nucleotide sequence ID" value="NZ_RAHX01000001.1"/>
</dbReference>
<name>A0A419RT42_9SPHN</name>
<organism evidence="2 3">
    <name type="scientific">Aurantiacibacter aquimixticola</name>
    <dbReference type="NCBI Taxonomy" id="1958945"/>
    <lineage>
        <taxon>Bacteria</taxon>
        <taxon>Pseudomonadati</taxon>
        <taxon>Pseudomonadota</taxon>
        <taxon>Alphaproteobacteria</taxon>
        <taxon>Sphingomonadales</taxon>
        <taxon>Erythrobacteraceae</taxon>
        <taxon>Aurantiacibacter</taxon>
    </lineage>
</organism>
<evidence type="ECO:0000313" key="2">
    <source>
        <dbReference type="EMBL" id="RJY08972.1"/>
    </source>
</evidence>
<reference evidence="2 3" key="1">
    <citation type="journal article" date="2017" name="Int. J. Syst. Evol. Microbiol.">
        <title>Erythrobacter aquimixticola sp. nov., isolated from the junction between the ocean and a freshwater spring.</title>
        <authorList>
            <person name="Park S."/>
            <person name="Jung Y.T."/>
            <person name="Choi S.J."/>
            <person name="Yoon J.H."/>
        </authorList>
    </citation>
    <scope>NUCLEOTIDE SEQUENCE [LARGE SCALE GENOMIC DNA]</scope>
    <source>
        <strain evidence="2 3">JSSK-14</strain>
    </source>
</reference>
<dbReference type="Pfam" id="PF13692">
    <property type="entry name" value="Glyco_trans_1_4"/>
    <property type="match status" value="1"/>
</dbReference>
<dbReference type="EMBL" id="RAHX01000001">
    <property type="protein sequence ID" value="RJY08972.1"/>
    <property type="molecule type" value="Genomic_DNA"/>
</dbReference>
<dbReference type="SUPFAM" id="SSF53756">
    <property type="entry name" value="UDP-Glycosyltransferase/glycogen phosphorylase"/>
    <property type="match status" value="1"/>
</dbReference>
<evidence type="ECO:0000259" key="1">
    <source>
        <dbReference type="Pfam" id="PF13439"/>
    </source>
</evidence>